<feature type="signal peptide" evidence="1">
    <location>
        <begin position="1"/>
        <end position="24"/>
    </location>
</feature>
<dbReference type="InterPro" id="IPR015141">
    <property type="entry name" value="PLipase_A2_prok/fun"/>
</dbReference>
<feature type="chain" id="PRO_5020587469" evidence="1">
    <location>
        <begin position="25"/>
        <end position="166"/>
    </location>
</feature>
<protein>
    <submittedName>
        <fullName evidence="2">Phospholipase A2-like protein</fullName>
    </submittedName>
</protein>
<dbReference type="OrthoDB" id="290927at2"/>
<dbReference type="GO" id="GO:0004623">
    <property type="term" value="F:phospholipase A2 activity"/>
    <property type="evidence" value="ECO:0007669"/>
    <property type="project" value="InterPro"/>
</dbReference>
<dbReference type="InterPro" id="IPR036444">
    <property type="entry name" value="PLipase_A2_dom_sf"/>
</dbReference>
<accession>A0A4R6JWQ5</accession>
<organism evidence="2 3">
    <name type="scientific">Paractinoplanes brasiliensis</name>
    <dbReference type="NCBI Taxonomy" id="52695"/>
    <lineage>
        <taxon>Bacteria</taxon>
        <taxon>Bacillati</taxon>
        <taxon>Actinomycetota</taxon>
        <taxon>Actinomycetes</taxon>
        <taxon>Micromonosporales</taxon>
        <taxon>Micromonosporaceae</taxon>
        <taxon>Paractinoplanes</taxon>
    </lineage>
</organism>
<keyword evidence="1" id="KW-0732">Signal</keyword>
<evidence type="ECO:0000313" key="3">
    <source>
        <dbReference type="Proteomes" id="UP000294901"/>
    </source>
</evidence>
<name>A0A4R6JWQ5_9ACTN</name>
<reference evidence="2 3" key="1">
    <citation type="submission" date="2019-03" db="EMBL/GenBank/DDBJ databases">
        <title>Sequencing the genomes of 1000 actinobacteria strains.</title>
        <authorList>
            <person name="Klenk H.-P."/>
        </authorList>
    </citation>
    <scope>NUCLEOTIDE SEQUENCE [LARGE SCALE GENOMIC DNA]</scope>
    <source>
        <strain evidence="2 3">DSM 43805</strain>
    </source>
</reference>
<dbReference type="Pfam" id="PF09056">
    <property type="entry name" value="Phospholip_A2_3"/>
    <property type="match status" value="1"/>
</dbReference>
<dbReference type="SUPFAM" id="SSF48619">
    <property type="entry name" value="Phospholipase A2, PLA2"/>
    <property type="match status" value="1"/>
</dbReference>
<dbReference type="AlphaFoldDB" id="A0A4R6JWQ5"/>
<sequence length="166" mass="18674">MTRRIAFVLALVLALVAPAGIARATTTDKATVLTSWTQPTAASTAKWNAARLNREPWLSYGFDWSTDDCSASPERPLGFDFTNACRHHDFGYRNYKALGEFRANKARVDDTFYADMKRVCVRYSALVRAACYSVAWTYYQAVHVFGSVASVRQADLDRASKVMRNR</sequence>
<dbReference type="GO" id="GO:0050482">
    <property type="term" value="P:arachidonate secretion"/>
    <property type="evidence" value="ECO:0007669"/>
    <property type="project" value="InterPro"/>
</dbReference>
<gene>
    <name evidence="2" type="ORF">C8E87_3788</name>
</gene>
<comment type="caution">
    <text evidence="2">The sequence shown here is derived from an EMBL/GenBank/DDBJ whole genome shotgun (WGS) entry which is preliminary data.</text>
</comment>
<evidence type="ECO:0000256" key="1">
    <source>
        <dbReference type="SAM" id="SignalP"/>
    </source>
</evidence>
<keyword evidence="3" id="KW-1185">Reference proteome</keyword>
<dbReference type="GO" id="GO:0006644">
    <property type="term" value="P:phospholipid metabolic process"/>
    <property type="evidence" value="ECO:0007669"/>
    <property type="project" value="InterPro"/>
</dbReference>
<evidence type="ECO:0000313" key="2">
    <source>
        <dbReference type="EMBL" id="TDO40081.1"/>
    </source>
</evidence>
<dbReference type="RefSeq" id="WP_133874306.1">
    <property type="nucleotide sequence ID" value="NZ_BOMD01000001.1"/>
</dbReference>
<dbReference type="Gene3D" id="1.20.90.10">
    <property type="entry name" value="Phospholipase A2 domain"/>
    <property type="match status" value="1"/>
</dbReference>
<dbReference type="Proteomes" id="UP000294901">
    <property type="component" value="Unassembled WGS sequence"/>
</dbReference>
<proteinExistence type="predicted"/>
<dbReference type="EMBL" id="SNWR01000001">
    <property type="protein sequence ID" value="TDO40081.1"/>
    <property type="molecule type" value="Genomic_DNA"/>
</dbReference>